<dbReference type="PANTHER" id="PTHR34273:SF2">
    <property type="entry name" value="METHYLTHIORIBOSE KINASE"/>
    <property type="match status" value="1"/>
</dbReference>
<dbReference type="Pfam" id="PF01636">
    <property type="entry name" value="APH"/>
    <property type="match status" value="1"/>
</dbReference>
<comment type="similarity">
    <text evidence="1 7">Belongs to the methylthioribose kinase family.</text>
</comment>
<keyword evidence="7" id="KW-0486">Methionine biosynthesis</keyword>
<keyword evidence="6 7" id="KW-0067">ATP-binding</keyword>
<protein>
    <recommendedName>
        <fullName evidence="7">Methylthioribose kinase</fullName>
        <shortName evidence="7">MTR kinase</shortName>
        <ecNumber evidence="7">2.7.1.100</ecNumber>
    </recommendedName>
</protein>
<evidence type="ECO:0000313" key="9">
    <source>
        <dbReference type="EMBL" id="SMF76124.1"/>
    </source>
</evidence>
<dbReference type="Proteomes" id="UP000192940">
    <property type="component" value="Chromosome I"/>
</dbReference>
<comment type="catalytic activity">
    <reaction evidence="7">
        <text>5-(methylsulfanyl)-D-ribose + ATP = 5-(methylsulfanyl)-alpha-D-ribose 1-phosphate + ADP + H(+)</text>
        <dbReference type="Rhea" id="RHEA:22312"/>
        <dbReference type="ChEBI" id="CHEBI:15378"/>
        <dbReference type="ChEBI" id="CHEBI:30616"/>
        <dbReference type="ChEBI" id="CHEBI:58533"/>
        <dbReference type="ChEBI" id="CHEBI:78440"/>
        <dbReference type="ChEBI" id="CHEBI:456216"/>
        <dbReference type="EC" id="2.7.1.100"/>
    </reaction>
</comment>
<accession>A0A1X7GXK2</accession>
<feature type="binding site" evidence="7">
    <location>
        <position position="57"/>
    </location>
    <ligand>
        <name>ATP</name>
        <dbReference type="ChEBI" id="CHEBI:30616"/>
    </ligand>
</feature>
<keyword evidence="3 7" id="KW-0808">Transferase</keyword>
<evidence type="ECO:0000256" key="3">
    <source>
        <dbReference type="ARBA" id="ARBA00022679"/>
    </source>
</evidence>
<dbReference type="GO" id="GO:0046522">
    <property type="term" value="F:S-methyl-5-thioribose kinase activity"/>
    <property type="evidence" value="ECO:0007669"/>
    <property type="project" value="UniProtKB-UniRule"/>
</dbReference>
<comment type="pathway">
    <text evidence="7">Amino-acid biosynthesis; L-methionine biosynthesis via salvage pathway; S-methyl-5-thio-alpha-D-ribose 1-phosphate from S-methyl-5'-thioadenosine (hydrolase route): step 2/2.</text>
</comment>
<dbReference type="AlphaFoldDB" id="A0A1X7GXK2"/>
<name>A0A1X7GXK2_9BACL</name>
<evidence type="ECO:0000256" key="4">
    <source>
        <dbReference type="ARBA" id="ARBA00022741"/>
    </source>
</evidence>
<dbReference type="NCBIfam" id="TIGR01767">
    <property type="entry name" value="MTRK"/>
    <property type="match status" value="1"/>
</dbReference>
<dbReference type="HAMAP" id="MF_01683">
    <property type="entry name" value="Salvage_MtnK"/>
    <property type="match status" value="1"/>
</dbReference>
<dbReference type="Gene3D" id="3.30.200.20">
    <property type="entry name" value="Phosphorylase Kinase, domain 1"/>
    <property type="match status" value="1"/>
</dbReference>
<feature type="binding site" evidence="7">
    <location>
        <position position="345"/>
    </location>
    <ligand>
        <name>substrate</name>
    </ligand>
</feature>
<feature type="binding site" evidence="7">
    <location>
        <position position="40"/>
    </location>
    <ligand>
        <name>ATP</name>
        <dbReference type="ChEBI" id="CHEBI:30616"/>
    </ligand>
</feature>
<feature type="binding site" evidence="7">
    <location>
        <position position="229"/>
    </location>
    <ligand>
        <name>substrate</name>
    </ligand>
</feature>
<gene>
    <name evidence="7" type="primary">mtnK</name>
    <name evidence="9" type="ORF">SAMN05661091_1283</name>
</gene>
<keyword evidence="5 7" id="KW-0418">Kinase</keyword>
<sequence>MSAYHPLTSEEAITLAQRLPGVFSENAVLNCREIGDGNLNLVFHVTTENSAESIIIKQAVPYAKVVGESWPLSLERARIERQSLEIQHRLCPDFVPKVFAYSDELAYTIMEDLSQYTIMRKGLIDGITYPRFAEHIGQFLAKTLFYTSDLGMNQQEKKELAGRYVNPDLCKITEDLIFEDPYRSSANNSYSDSIEDEAEALRNDIPLHFEVALLREKFLTHSQALLHGDLHTGSIFVTPESTKMIDPEFAYFGPMGFDIGAVIGNLLLNYASQPGWNQSNEDLTLREERLLEMVKDVWNHFESSFRSLWNKDLVDEMSRTPGYQDHYLTEVLRDATGFAGCKMIRRIVGLSHVADIDGIENDMARETAQRKALAVGKNLVRHHRNIGTVDDLLKLVHLATTEIGVSI</sequence>
<dbReference type="EC" id="2.7.1.100" evidence="7"/>
<keyword evidence="7" id="KW-0028">Amino-acid biosynthesis</keyword>
<feature type="domain" description="Aminoglycoside phosphotransferase" evidence="8">
    <location>
        <begin position="31"/>
        <end position="265"/>
    </location>
</feature>
<keyword evidence="4 7" id="KW-0547">Nucleotide-binding</keyword>
<dbReference type="SUPFAM" id="SSF56112">
    <property type="entry name" value="Protein kinase-like (PK-like)"/>
    <property type="match status" value="1"/>
</dbReference>
<keyword evidence="10" id="KW-1185">Reference proteome</keyword>
<organism evidence="9 10">
    <name type="scientific">Paenibacillus uliginis N3/975</name>
    <dbReference type="NCBI Taxonomy" id="1313296"/>
    <lineage>
        <taxon>Bacteria</taxon>
        <taxon>Bacillati</taxon>
        <taxon>Bacillota</taxon>
        <taxon>Bacilli</taxon>
        <taxon>Bacillales</taxon>
        <taxon>Paenibacillaceae</taxon>
        <taxon>Paenibacillus</taxon>
    </lineage>
</organism>
<proteinExistence type="inferred from homology"/>
<evidence type="ECO:0000259" key="8">
    <source>
        <dbReference type="Pfam" id="PF01636"/>
    </source>
</evidence>
<feature type="binding site" evidence="7">
    <location>
        <begin position="246"/>
        <end position="248"/>
    </location>
    <ligand>
        <name>ATP</name>
        <dbReference type="ChEBI" id="CHEBI:30616"/>
    </ligand>
</feature>
<comment type="function">
    <text evidence="7">Catalyzes the phosphorylation of methylthioribose into methylthioribose-1-phosphate.</text>
</comment>
<dbReference type="GO" id="GO:0019509">
    <property type="term" value="P:L-methionine salvage from methylthioadenosine"/>
    <property type="evidence" value="ECO:0007669"/>
    <property type="project" value="UniProtKB-UniRule"/>
</dbReference>
<dbReference type="STRING" id="1313296.SAMN05661091_1283"/>
<feature type="binding site" evidence="7">
    <location>
        <begin position="111"/>
        <end position="113"/>
    </location>
    <ligand>
        <name>ATP</name>
        <dbReference type="ChEBI" id="CHEBI:30616"/>
    </ligand>
</feature>
<dbReference type="InterPro" id="IPR002575">
    <property type="entry name" value="Aminoglycoside_PTrfase"/>
</dbReference>
<dbReference type="InterPro" id="IPR011009">
    <property type="entry name" value="Kinase-like_dom_sf"/>
</dbReference>
<evidence type="ECO:0000256" key="6">
    <source>
        <dbReference type="ARBA" id="ARBA00022840"/>
    </source>
</evidence>
<dbReference type="GO" id="GO:0005524">
    <property type="term" value="F:ATP binding"/>
    <property type="evidence" value="ECO:0007669"/>
    <property type="project" value="UniProtKB-UniRule"/>
</dbReference>
<dbReference type="Gene3D" id="3.90.1200.10">
    <property type="match status" value="1"/>
</dbReference>
<evidence type="ECO:0000256" key="2">
    <source>
        <dbReference type="ARBA" id="ARBA00011738"/>
    </source>
</evidence>
<evidence type="ECO:0000256" key="1">
    <source>
        <dbReference type="ARBA" id="ARBA00010165"/>
    </source>
</evidence>
<dbReference type="UniPathway" id="UPA00904">
    <property type="reaction ID" value="UER00872"/>
</dbReference>
<dbReference type="EMBL" id="LT840184">
    <property type="protein sequence ID" value="SMF76124.1"/>
    <property type="molecule type" value="Genomic_DNA"/>
</dbReference>
<dbReference type="InterPro" id="IPR009212">
    <property type="entry name" value="Methylthioribose_kinase"/>
</dbReference>
<evidence type="ECO:0000256" key="7">
    <source>
        <dbReference type="HAMAP-Rule" id="MF_01683"/>
    </source>
</evidence>
<dbReference type="PANTHER" id="PTHR34273">
    <property type="entry name" value="METHYLTHIORIBOSE KINASE"/>
    <property type="match status" value="1"/>
</dbReference>
<dbReference type="RefSeq" id="WP_208918243.1">
    <property type="nucleotide sequence ID" value="NZ_LT840184.1"/>
</dbReference>
<evidence type="ECO:0000256" key="5">
    <source>
        <dbReference type="ARBA" id="ARBA00022777"/>
    </source>
</evidence>
<evidence type="ECO:0000313" key="10">
    <source>
        <dbReference type="Proteomes" id="UP000192940"/>
    </source>
</evidence>
<reference evidence="9 10" key="1">
    <citation type="submission" date="2017-04" db="EMBL/GenBank/DDBJ databases">
        <authorList>
            <person name="Afonso C.L."/>
            <person name="Miller P.J."/>
            <person name="Scott M.A."/>
            <person name="Spackman E."/>
            <person name="Goraichik I."/>
            <person name="Dimitrov K.M."/>
            <person name="Suarez D.L."/>
            <person name="Swayne D.E."/>
        </authorList>
    </citation>
    <scope>NUCLEOTIDE SEQUENCE [LARGE SCALE GENOMIC DNA]</scope>
    <source>
        <strain evidence="9 10">N3/975</strain>
    </source>
</reference>
<comment type="subunit">
    <text evidence="2 7">Homodimer.</text>
</comment>
<dbReference type="PIRSF" id="PIRSF031134">
    <property type="entry name" value="MTRK"/>
    <property type="match status" value="1"/>
</dbReference>